<dbReference type="SMART" id="SM00382">
    <property type="entry name" value="AAA"/>
    <property type="match status" value="1"/>
</dbReference>
<dbReference type="InterPro" id="IPR011704">
    <property type="entry name" value="ATPase_dyneun-rel_AAA"/>
</dbReference>
<sequence length="383" mass="42885">MAPNISLLWADRAPSPFLPQLCNGQSSGWWSPVVHPVTVGSAAVAGLAAAVAVTRWGPVWWRLWQREAANLEALAAAKQRLGEEASRVFPYTAAELQQALQNEGYFLDSLSAKKLWSYLRQGKPVGLRGEPGIGKSQLAEAFARAFGYPLVDMECHSHLEAEEIGISWNGFKQIVDAQAYQRSGSGEPPNLYTLEYLNRTPLLESVLAERPTVVRVDEVDKLNEHTTNFFLRYLDKQELVVHNLDHPGQSRVLKARAPLYIFLTSNEYKRLDTAFMRRTVWLDLQFPSEATLTRIIQRSVGVPADFAARVARIVVQLRQLNMEKKPAIAEAIEWARALVDVGDGRITPESVEVTIGFLAKYPEDEAIVKEALRQWYDGFGRSA</sequence>
<dbReference type="InterPro" id="IPR003593">
    <property type="entry name" value="AAA+_ATPase"/>
</dbReference>
<name>A0A953LGP4_SYMTR</name>
<proteinExistence type="predicted"/>
<accession>A0A953LGP4</accession>
<dbReference type="Gene3D" id="3.40.50.300">
    <property type="entry name" value="P-loop containing nucleotide triphosphate hydrolases"/>
    <property type="match status" value="1"/>
</dbReference>
<dbReference type="SUPFAM" id="SSF52540">
    <property type="entry name" value="P-loop containing nucleoside triphosphate hydrolases"/>
    <property type="match status" value="1"/>
</dbReference>
<evidence type="ECO:0000313" key="3">
    <source>
        <dbReference type="Proteomes" id="UP000732377"/>
    </source>
</evidence>
<evidence type="ECO:0000259" key="1">
    <source>
        <dbReference type="SMART" id="SM00382"/>
    </source>
</evidence>
<gene>
    <name evidence="2" type="ORF">CWE10_09705</name>
</gene>
<evidence type="ECO:0000313" key="2">
    <source>
        <dbReference type="EMBL" id="MBY6276473.1"/>
    </source>
</evidence>
<feature type="domain" description="AAA+ ATPase" evidence="1">
    <location>
        <begin position="121"/>
        <end position="292"/>
    </location>
</feature>
<dbReference type="EMBL" id="PIUK01000083">
    <property type="protein sequence ID" value="MBY6276473.1"/>
    <property type="molecule type" value="Genomic_DNA"/>
</dbReference>
<dbReference type="Pfam" id="PF07728">
    <property type="entry name" value="AAA_5"/>
    <property type="match status" value="1"/>
</dbReference>
<reference evidence="2" key="1">
    <citation type="submission" date="2017-11" db="EMBL/GenBank/DDBJ databases">
        <title>Three new genomes from thermophilic consortium.</title>
        <authorList>
            <person name="Quaggio R."/>
            <person name="Amgarten D."/>
            <person name="Setubal J.C."/>
        </authorList>
    </citation>
    <scope>NUCLEOTIDE SEQUENCE</scope>
    <source>
        <strain evidence="2">ZCTH01-B2</strain>
    </source>
</reference>
<dbReference type="Proteomes" id="UP000732377">
    <property type="component" value="Unassembled WGS sequence"/>
</dbReference>
<comment type="caution">
    <text evidence="2">The sequence shown here is derived from an EMBL/GenBank/DDBJ whole genome shotgun (WGS) entry which is preliminary data.</text>
</comment>
<dbReference type="GO" id="GO:0005524">
    <property type="term" value="F:ATP binding"/>
    <property type="evidence" value="ECO:0007669"/>
    <property type="project" value="InterPro"/>
</dbReference>
<dbReference type="AlphaFoldDB" id="A0A953LGP4"/>
<protein>
    <recommendedName>
        <fullName evidence="1">AAA+ ATPase domain-containing protein</fullName>
    </recommendedName>
</protein>
<organism evidence="2 3">
    <name type="scientific">Symbiobacterium thermophilum</name>
    <dbReference type="NCBI Taxonomy" id="2734"/>
    <lineage>
        <taxon>Bacteria</taxon>
        <taxon>Bacillati</taxon>
        <taxon>Bacillota</taxon>
        <taxon>Clostridia</taxon>
        <taxon>Eubacteriales</taxon>
        <taxon>Symbiobacteriaceae</taxon>
        <taxon>Symbiobacterium</taxon>
    </lineage>
</organism>
<dbReference type="GO" id="GO:0016887">
    <property type="term" value="F:ATP hydrolysis activity"/>
    <property type="evidence" value="ECO:0007669"/>
    <property type="project" value="InterPro"/>
</dbReference>
<dbReference type="InterPro" id="IPR027417">
    <property type="entry name" value="P-loop_NTPase"/>
</dbReference>